<evidence type="ECO:0000313" key="1">
    <source>
        <dbReference type="EMBL" id="ENX34357.1"/>
    </source>
</evidence>
<gene>
    <name evidence="1" type="ORF">F889_01635</name>
</gene>
<dbReference type="PATRIC" id="fig|1217695.3.peg.1585"/>
<dbReference type="Proteomes" id="UP000013009">
    <property type="component" value="Unassembled WGS sequence"/>
</dbReference>
<dbReference type="EMBL" id="APRZ01000015">
    <property type="protein sequence ID" value="ENX34357.1"/>
    <property type="molecule type" value="Genomic_DNA"/>
</dbReference>
<dbReference type="InterPro" id="IPR025368">
    <property type="entry name" value="DUF4272"/>
</dbReference>
<keyword evidence="2" id="KW-1185">Reference proteome</keyword>
<protein>
    <submittedName>
        <fullName evidence="1">Uncharacterized protein</fullName>
    </submittedName>
</protein>
<dbReference type="HOGENOM" id="CLU_3283394_0_0_6"/>
<comment type="caution">
    <text evidence="1">The sequence shown here is derived from an EMBL/GenBank/DDBJ whole genome shotgun (WGS) entry which is preliminary data.</text>
</comment>
<dbReference type="AlphaFoldDB" id="N9R5D4"/>
<evidence type="ECO:0000313" key="2">
    <source>
        <dbReference type="Proteomes" id="UP000013009"/>
    </source>
</evidence>
<sequence length="40" mass="4719">MPFFKIGVSVCGSFDEFMQQVELRSIDEILDQADLIYRYD</sequence>
<dbReference type="OrthoDB" id="4399984at2"/>
<reference evidence="1 2" key="1">
    <citation type="submission" date="2013-02" db="EMBL/GenBank/DDBJ databases">
        <title>The Genome Sequence of Acinetobacter sp. NIPH 1859.</title>
        <authorList>
            <consortium name="The Broad Institute Genome Sequencing Platform"/>
            <consortium name="The Broad Institute Genome Sequencing Center for Infectious Disease"/>
            <person name="Cerqueira G."/>
            <person name="Feldgarden M."/>
            <person name="Courvalin P."/>
            <person name="Perichon B."/>
            <person name="Grillot-Courvalin C."/>
            <person name="Clermont D."/>
            <person name="Rocha E."/>
            <person name="Yoon E.-J."/>
            <person name="Nemec A."/>
            <person name="Walker B."/>
            <person name="Young S.K."/>
            <person name="Zeng Q."/>
            <person name="Gargeya S."/>
            <person name="Fitzgerald M."/>
            <person name="Haas B."/>
            <person name="Abouelleil A."/>
            <person name="Alvarado L."/>
            <person name="Arachchi H.M."/>
            <person name="Berlin A.M."/>
            <person name="Chapman S.B."/>
            <person name="Dewar J."/>
            <person name="Goldberg J."/>
            <person name="Griggs A."/>
            <person name="Gujja S."/>
            <person name="Hansen M."/>
            <person name="Howarth C."/>
            <person name="Imamovic A."/>
            <person name="Larimer J."/>
            <person name="McCowan C."/>
            <person name="Murphy C."/>
            <person name="Neiman D."/>
            <person name="Pearson M."/>
            <person name="Priest M."/>
            <person name="Roberts A."/>
            <person name="Saif S."/>
            <person name="Shea T."/>
            <person name="Sisk P."/>
            <person name="Sykes S."/>
            <person name="Wortman J."/>
            <person name="Nusbaum C."/>
            <person name="Birren B."/>
        </authorList>
    </citation>
    <scope>NUCLEOTIDE SEQUENCE [LARGE SCALE GENOMIC DNA]</scope>
    <source>
        <strain evidence="1 2">NIPH 1859</strain>
    </source>
</reference>
<name>N9R5D4_9GAMM</name>
<organism evidence="1 2">
    <name type="scientific">Acinetobacter colistiniresistens</name>
    <dbReference type="NCBI Taxonomy" id="280145"/>
    <lineage>
        <taxon>Bacteria</taxon>
        <taxon>Pseudomonadati</taxon>
        <taxon>Pseudomonadota</taxon>
        <taxon>Gammaproteobacteria</taxon>
        <taxon>Moraxellales</taxon>
        <taxon>Moraxellaceae</taxon>
        <taxon>Acinetobacter</taxon>
    </lineage>
</organism>
<accession>N9R5D4</accession>
<dbReference type="Pfam" id="PF14094">
    <property type="entry name" value="DUF4272"/>
    <property type="match status" value="1"/>
</dbReference>
<proteinExistence type="predicted"/>